<sequence length="69" mass="7478">MNIKGILTIVMASMVGCPVTSLPRPGLPVTNCTMVRQCDWISDEPLYQISDSCIPSLIVRRAVATDALD</sequence>
<proteinExistence type="predicted"/>
<evidence type="ECO:0000313" key="2">
    <source>
        <dbReference type="EnsemblProtists" id="HpaP814505"/>
    </source>
</evidence>
<evidence type="ECO:0008006" key="4">
    <source>
        <dbReference type="Google" id="ProtNLM"/>
    </source>
</evidence>
<feature type="signal peptide" evidence="1">
    <location>
        <begin position="1"/>
        <end position="21"/>
    </location>
</feature>
<evidence type="ECO:0000256" key="1">
    <source>
        <dbReference type="SAM" id="SignalP"/>
    </source>
</evidence>
<dbReference type="InParanoid" id="M4C5X6"/>
<reference evidence="2" key="2">
    <citation type="submission" date="2015-06" db="UniProtKB">
        <authorList>
            <consortium name="EnsemblProtists"/>
        </authorList>
    </citation>
    <scope>IDENTIFICATION</scope>
    <source>
        <strain evidence="2">Emoy2</strain>
    </source>
</reference>
<dbReference type="EMBL" id="JH598512">
    <property type="status" value="NOT_ANNOTATED_CDS"/>
    <property type="molecule type" value="Genomic_DNA"/>
</dbReference>
<keyword evidence="3" id="KW-1185">Reference proteome</keyword>
<dbReference type="Proteomes" id="UP000011713">
    <property type="component" value="Unassembled WGS sequence"/>
</dbReference>
<evidence type="ECO:0000313" key="3">
    <source>
        <dbReference type="Proteomes" id="UP000011713"/>
    </source>
</evidence>
<accession>M4C5X6</accession>
<dbReference type="VEuPathDB" id="FungiDB:HpaG814505"/>
<dbReference type="EnsemblProtists" id="HpaT814505">
    <property type="protein sequence ID" value="HpaP814505"/>
    <property type="gene ID" value="HpaG814505"/>
</dbReference>
<dbReference type="AlphaFoldDB" id="M4C5X6"/>
<dbReference type="HOGENOM" id="CLU_2781346_0_0_1"/>
<name>M4C5X6_HYAAE</name>
<organism evidence="2 3">
    <name type="scientific">Hyaloperonospora arabidopsidis (strain Emoy2)</name>
    <name type="common">Downy mildew agent</name>
    <name type="synonym">Peronospora arabidopsidis</name>
    <dbReference type="NCBI Taxonomy" id="559515"/>
    <lineage>
        <taxon>Eukaryota</taxon>
        <taxon>Sar</taxon>
        <taxon>Stramenopiles</taxon>
        <taxon>Oomycota</taxon>
        <taxon>Peronosporomycetes</taxon>
        <taxon>Peronosporales</taxon>
        <taxon>Peronosporaceae</taxon>
        <taxon>Hyaloperonospora</taxon>
    </lineage>
</organism>
<dbReference type="PROSITE" id="PS51257">
    <property type="entry name" value="PROKAR_LIPOPROTEIN"/>
    <property type="match status" value="1"/>
</dbReference>
<protein>
    <recommendedName>
        <fullName evidence="4">RxLR effector candidate protein</fullName>
    </recommendedName>
</protein>
<feature type="chain" id="PRO_5004049281" description="RxLR effector candidate protein" evidence="1">
    <location>
        <begin position="22"/>
        <end position="69"/>
    </location>
</feature>
<reference evidence="3" key="1">
    <citation type="journal article" date="2010" name="Science">
        <title>Signatures of adaptation to obligate biotrophy in the Hyaloperonospora arabidopsidis genome.</title>
        <authorList>
            <person name="Baxter L."/>
            <person name="Tripathy S."/>
            <person name="Ishaque N."/>
            <person name="Boot N."/>
            <person name="Cabral A."/>
            <person name="Kemen E."/>
            <person name="Thines M."/>
            <person name="Ah-Fong A."/>
            <person name="Anderson R."/>
            <person name="Badejoko W."/>
            <person name="Bittner-Eddy P."/>
            <person name="Boore J.L."/>
            <person name="Chibucos M.C."/>
            <person name="Coates M."/>
            <person name="Dehal P."/>
            <person name="Delehaunty K."/>
            <person name="Dong S."/>
            <person name="Downton P."/>
            <person name="Dumas B."/>
            <person name="Fabro G."/>
            <person name="Fronick C."/>
            <person name="Fuerstenberg S.I."/>
            <person name="Fulton L."/>
            <person name="Gaulin E."/>
            <person name="Govers F."/>
            <person name="Hughes L."/>
            <person name="Humphray S."/>
            <person name="Jiang R.H."/>
            <person name="Judelson H."/>
            <person name="Kamoun S."/>
            <person name="Kyung K."/>
            <person name="Meijer H."/>
            <person name="Minx P."/>
            <person name="Morris P."/>
            <person name="Nelson J."/>
            <person name="Phuntumart V."/>
            <person name="Qutob D."/>
            <person name="Rehmany A."/>
            <person name="Rougon-Cardoso A."/>
            <person name="Ryden P."/>
            <person name="Torto-Alalibo T."/>
            <person name="Studholme D."/>
            <person name="Wang Y."/>
            <person name="Win J."/>
            <person name="Wood J."/>
            <person name="Clifton S.W."/>
            <person name="Rogers J."/>
            <person name="Van den Ackerveken G."/>
            <person name="Jones J.D."/>
            <person name="McDowell J.M."/>
            <person name="Beynon J."/>
            <person name="Tyler B.M."/>
        </authorList>
    </citation>
    <scope>NUCLEOTIDE SEQUENCE [LARGE SCALE GENOMIC DNA]</scope>
    <source>
        <strain evidence="3">Emoy2</strain>
    </source>
</reference>
<keyword evidence="1" id="KW-0732">Signal</keyword>